<organism evidence="1 2">
    <name type="scientific">Cellvibrio mixtus</name>
    <dbReference type="NCBI Taxonomy" id="39650"/>
    <lineage>
        <taxon>Bacteria</taxon>
        <taxon>Pseudomonadati</taxon>
        <taxon>Pseudomonadota</taxon>
        <taxon>Gammaproteobacteria</taxon>
        <taxon>Cellvibrionales</taxon>
        <taxon>Cellvibrionaceae</taxon>
        <taxon>Cellvibrio</taxon>
    </lineage>
</organism>
<dbReference type="InterPro" id="IPR011747">
    <property type="entry name" value="CHP02241"/>
</dbReference>
<proteinExistence type="predicted"/>
<dbReference type="STRING" id="1209072.GCA_000766945_03941"/>
<evidence type="ECO:0000313" key="1">
    <source>
        <dbReference type="EMBL" id="OZY87399.1"/>
    </source>
</evidence>
<dbReference type="AlphaFoldDB" id="A0A266QDF8"/>
<dbReference type="InterPro" id="IPR010667">
    <property type="entry name" value="Phage_T4_Gp19"/>
</dbReference>
<protein>
    <submittedName>
        <fullName evidence="1">Phage tail protein</fullName>
    </submittedName>
</protein>
<dbReference type="PANTHER" id="PTHR38009">
    <property type="entry name" value="CONSERVED HYPOTHETICAL PHAGE TAIL PROTEIN"/>
    <property type="match status" value="1"/>
</dbReference>
<dbReference type="EMBL" id="NHNI01000001">
    <property type="protein sequence ID" value="OZY87399.1"/>
    <property type="molecule type" value="Genomic_DNA"/>
</dbReference>
<dbReference type="Proteomes" id="UP000216101">
    <property type="component" value="Unassembled WGS sequence"/>
</dbReference>
<gene>
    <name evidence="1" type="ORF">CBP51_10585</name>
</gene>
<keyword evidence="2" id="KW-1185">Reference proteome</keyword>
<dbReference type="Pfam" id="PF06841">
    <property type="entry name" value="Phage_T4_gp19"/>
    <property type="match status" value="1"/>
</dbReference>
<dbReference type="PANTHER" id="PTHR38009:SF1">
    <property type="entry name" value="CONSERVED HYPOTHETICAL PHAGE TAIL PROTEIN"/>
    <property type="match status" value="1"/>
</dbReference>
<name>A0A266QDF8_9GAMM</name>
<dbReference type="RefSeq" id="WP_078044499.1">
    <property type="nucleotide sequence ID" value="NZ_NHNI01000001.1"/>
</dbReference>
<reference evidence="2" key="1">
    <citation type="submission" date="2017-05" db="EMBL/GenBank/DDBJ databases">
        <authorList>
            <person name="Barney B.M."/>
        </authorList>
    </citation>
    <scope>NUCLEOTIDE SEQUENCE [LARGE SCALE GENOMIC DNA]</scope>
    <source>
        <strain evidence="2">PSBB022</strain>
    </source>
</reference>
<evidence type="ECO:0000313" key="2">
    <source>
        <dbReference type="Proteomes" id="UP000216101"/>
    </source>
</evidence>
<dbReference type="NCBIfam" id="TIGR02241">
    <property type="entry name" value="conserved hypothetical phage tail region protein"/>
    <property type="match status" value="1"/>
</dbReference>
<accession>A0A266QDF8</accession>
<dbReference type="GO" id="GO:0005198">
    <property type="term" value="F:structural molecule activity"/>
    <property type="evidence" value="ECO:0007669"/>
    <property type="project" value="InterPro"/>
</dbReference>
<sequence>MPAVSAASTEGGFYPPSAFYFKVVFGNSANSPDASFQDISGITSEMTTEDVAEGGENRFVHKLPRGVKHSNLELKRGIAPLTSPLVTWCKSVFEGGLALAIQPKTIRVYLLDEKAQPLRGWVFVNAYPVKWDVESFNSTKNEVAIEKIAFSYSYSERLK</sequence>
<comment type="caution">
    <text evidence="1">The sequence shown here is derived from an EMBL/GenBank/DDBJ whole genome shotgun (WGS) entry which is preliminary data.</text>
</comment>